<evidence type="ECO:0000313" key="2">
    <source>
        <dbReference type="EMBL" id="PPQ91924.1"/>
    </source>
</evidence>
<keyword evidence="3" id="KW-1185">Reference proteome</keyword>
<organism evidence="2 3">
    <name type="scientific">Psilocybe cyanescens</name>
    <dbReference type="NCBI Taxonomy" id="93625"/>
    <lineage>
        <taxon>Eukaryota</taxon>
        <taxon>Fungi</taxon>
        <taxon>Dikarya</taxon>
        <taxon>Basidiomycota</taxon>
        <taxon>Agaricomycotina</taxon>
        <taxon>Agaricomycetes</taxon>
        <taxon>Agaricomycetidae</taxon>
        <taxon>Agaricales</taxon>
        <taxon>Agaricineae</taxon>
        <taxon>Strophariaceae</taxon>
        <taxon>Psilocybe</taxon>
    </lineage>
</organism>
<dbReference type="Proteomes" id="UP000283269">
    <property type="component" value="Unassembled WGS sequence"/>
</dbReference>
<sequence>MDAQIETHLPLITARLIFAPKVFHPPPTITPRMEFPSIILEEQEHSPTPDIRRATTPVQRATTPVRRATTPVRRATTPVRRATTPSKRVRISEAPSKGVQRGASPGHSTIGDAIEVEFIMSDDDEIMGDDDDEEASEDEEATGSEGIRKGLIPKPKGDVSRPGRGGYNLSKALGWNWNQKTYDSVLSVVTKLAKEKLDTSKRYCGQSKRKVHQLLETVHKEFSFLKDYEKDWPVHDMLKTYLKNSSQTARNTRGRETTEEIEKVRNYI</sequence>
<feature type="compositionally biased region" description="Low complexity" evidence="1">
    <location>
        <begin position="60"/>
        <end position="85"/>
    </location>
</feature>
<comment type="caution">
    <text evidence="2">The sequence shown here is derived from an EMBL/GenBank/DDBJ whole genome shotgun (WGS) entry which is preliminary data.</text>
</comment>
<evidence type="ECO:0000256" key="1">
    <source>
        <dbReference type="SAM" id="MobiDB-lite"/>
    </source>
</evidence>
<proteinExistence type="predicted"/>
<name>A0A409XMF7_PSICY</name>
<dbReference type="OrthoDB" id="2686745at2759"/>
<gene>
    <name evidence="2" type="ORF">CVT25_000928</name>
</gene>
<protein>
    <submittedName>
        <fullName evidence="2">Uncharacterized protein</fullName>
    </submittedName>
</protein>
<dbReference type="STRING" id="93625.A0A409XMF7"/>
<accession>A0A409XMF7</accession>
<dbReference type="InParanoid" id="A0A409XMF7"/>
<evidence type="ECO:0000313" key="3">
    <source>
        <dbReference type="Proteomes" id="UP000283269"/>
    </source>
</evidence>
<feature type="region of interest" description="Disordered" evidence="1">
    <location>
        <begin position="46"/>
        <end position="110"/>
    </location>
</feature>
<dbReference type="EMBL" id="NHYD01001203">
    <property type="protein sequence ID" value="PPQ91924.1"/>
    <property type="molecule type" value="Genomic_DNA"/>
</dbReference>
<reference evidence="2 3" key="1">
    <citation type="journal article" date="2018" name="Evol. Lett.">
        <title>Horizontal gene cluster transfer increased hallucinogenic mushroom diversity.</title>
        <authorList>
            <person name="Reynolds H.T."/>
            <person name="Vijayakumar V."/>
            <person name="Gluck-Thaler E."/>
            <person name="Korotkin H.B."/>
            <person name="Matheny P.B."/>
            <person name="Slot J.C."/>
        </authorList>
    </citation>
    <scope>NUCLEOTIDE SEQUENCE [LARGE SCALE GENOMIC DNA]</scope>
    <source>
        <strain evidence="2 3">2631</strain>
    </source>
</reference>
<feature type="region of interest" description="Disordered" evidence="1">
    <location>
        <begin position="125"/>
        <end position="163"/>
    </location>
</feature>
<dbReference type="AlphaFoldDB" id="A0A409XMF7"/>
<feature type="compositionally biased region" description="Acidic residues" evidence="1">
    <location>
        <begin position="125"/>
        <end position="142"/>
    </location>
</feature>